<dbReference type="EMBL" id="CP122539">
    <property type="protein sequence ID" value="WGH76522.1"/>
    <property type="molecule type" value="Genomic_DNA"/>
</dbReference>
<dbReference type="Proteomes" id="UP001232001">
    <property type="component" value="Chromosome"/>
</dbReference>
<name>A0ABY8L524_9FLAO</name>
<proteinExistence type="predicted"/>
<accession>A0ABY8L524</accession>
<keyword evidence="2" id="KW-1185">Reference proteome</keyword>
<protein>
    <submittedName>
        <fullName evidence="1">Uncharacterized protein</fullName>
    </submittedName>
</protein>
<dbReference type="RefSeq" id="WP_279652386.1">
    <property type="nucleotide sequence ID" value="NZ_CP122539.1"/>
</dbReference>
<organism evidence="1 2">
    <name type="scientific">Tenacibaculum tangerinum</name>
    <dbReference type="NCBI Taxonomy" id="3038772"/>
    <lineage>
        <taxon>Bacteria</taxon>
        <taxon>Pseudomonadati</taxon>
        <taxon>Bacteroidota</taxon>
        <taxon>Flavobacteriia</taxon>
        <taxon>Flavobacteriales</taxon>
        <taxon>Flavobacteriaceae</taxon>
        <taxon>Tenacibaculum</taxon>
    </lineage>
</organism>
<sequence length="447" mass="52966">MERKLNFFIDNIKKVQACGSEITVYQGSTYAPPFEIEHTKSETHNLDNCENCRFSHEQIIIQIQKYHTTFPYCCDHHVKLINKSWFDIRVFKDLPKMVADKTLYSHHHILNNLDKENWKDEIIDYLEYVIESFGMFPNDCGEPVALSKYISFLIKLQEGFKLPKEVRKYEFRKKYVMNYIKSYLEPPARVEKDLGLLISIYDRWYTTFPFDIPLFSNLKNRFSKSISILEEKFKYNPYLKISRAKLLTTDRLCEQLSNITHQILNTVDTTKLLDEEYINDKTKYKIDLIKESHKVKQKVLVKVFTKREKKYIKTIKEWLVNEEKFITEILPLIKSVKIPFEEEITFKTILSTPQKQTYVLQLLEDLSITVNGKYALSSKRKGAIRGVVEVLREKNIVPNLSLEELNNAIASKINLELKSKLDWSKTSDDYKMKTFKYIENKSFQKET</sequence>
<reference evidence="1 2" key="1">
    <citation type="submission" date="2023-04" db="EMBL/GenBank/DDBJ databases">
        <title>Tenacibaculum tangerinum sp. nov., isolated from sea tidal flat of South Korea.</title>
        <authorList>
            <person name="Lee S.H."/>
            <person name="Kim J.-J."/>
        </authorList>
    </citation>
    <scope>NUCLEOTIDE SEQUENCE [LARGE SCALE GENOMIC DNA]</scope>
    <source>
        <strain evidence="1 2">GRR-S3-23</strain>
    </source>
</reference>
<evidence type="ECO:0000313" key="2">
    <source>
        <dbReference type="Proteomes" id="UP001232001"/>
    </source>
</evidence>
<gene>
    <name evidence="1" type="ORF">P8625_05015</name>
</gene>
<evidence type="ECO:0000313" key="1">
    <source>
        <dbReference type="EMBL" id="WGH76522.1"/>
    </source>
</evidence>